<keyword evidence="5" id="KW-1185">Reference proteome</keyword>
<dbReference type="PANTHER" id="PTHR38432">
    <property type="entry name" value="TELA-LIKE PROTEIN SAOUHSC_01408"/>
    <property type="match status" value="1"/>
</dbReference>
<protein>
    <recommendedName>
        <fullName evidence="2">TelA-like protein</fullName>
    </recommendedName>
</protein>
<proteinExistence type="inferred from homology"/>
<organism evidence="4 5">
    <name type="scientific">Staphylococcus canis</name>
    <dbReference type="NCBI Taxonomy" id="2724942"/>
    <lineage>
        <taxon>Bacteria</taxon>
        <taxon>Bacillati</taxon>
        <taxon>Bacillota</taxon>
        <taxon>Bacilli</taxon>
        <taxon>Bacillales</taxon>
        <taxon>Staphylococcaceae</taxon>
        <taxon>Staphylococcus</taxon>
    </lineage>
</organism>
<comment type="similarity">
    <text evidence="1 2">Belongs to the TelA family.</text>
</comment>
<dbReference type="PIRSF" id="PIRSF026508">
    <property type="entry name" value="TelA"/>
    <property type="match status" value="1"/>
</dbReference>
<sequence length="384" mass="44565">MTENRNTLSSHPLDDYFNEIENSSYQVQEKETAPQFSEQDKAKINTLSQQIEPLDHDSLLNFGANAQSHLSQFSHHMLDEIQSKDVGQVGDTLETLMKKLKEINPEELSQKNDHFLKKIFKRSKHSVQQLFSRMQSVSAQVDRISVTLDKNKSLLSHDIQLLDKLYEQNKDYYDVITLYIAAAEQKKKEIEATTLPELRRKARETDNQMAVQDVADIEQFVDRLDKRIYDLKLSRQITLQTAPQIRMIQNINHALVEKIQSSILTSIPLWKNQMTIALTLQRQNKVAQAQKNVTDTTNEILLRNSELLKQNARITAEENERGIVDIETLKTTQDNIIQTIEETLQIQENGKRKRQEAEKTLQGLEQDLRNRLDIAKTQRNYDNL</sequence>
<dbReference type="Proteomes" id="UP000751852">
    <property type="component" value="Unassembled WGS sequence"/>
</dbReference>
<dbReference type="RefSeq" id="WP_198618228.1">
    <property type="nucleotide sequence ID" value="NZ_JABANU010000017.1"/>
</dbReference>
<dbReference type="PANTHER" id="PTHR38432:SF1">
    <property type="entry name" value="TELA-LIKE PROTEIN SAOUHSC_01408"/>
    <property type="match status" value="1"/>
</dbReference>
<comment type="caution">
    <text evidence="4">The sequence shown here is derived from an EMBL/GenBank/DDBJ whole genome shotgun (WGS) entry which is preliminary data.</text>
</comment>
<reference evidence="4 5" key="1">
    <citation type="submission" date="2020-04" db="EMBL/GenBank/DDBJ databases">
        <title>Staphylococcus species from domestic dog.</title>
        <authorList>
            <person name="Paterson G.K."/>
        </authorList>
    </citation>
    <scope>NUCLEOTIDE SEQUENCE [LARGE SCALE GENOMIC DNA]</scope>
    <source>
        <strain evidence="4 5">H16/1A</strain>
    </source>
</reference>
<evidence type="ECO:0000256" key="3">
    <source>
        <dbReference type="SAM" id="Coils"/>
    </source>
</evidence>
<feature type="coiled-coil region" evidence="3">
    <location>
        <begin position="347"/>
        <end position="374"/>
    </location>
</feature>
<evidence type="ECO:0000256" key="2">
    <source>
        <dbReference type="PIRNR" id="PIRNR026508"/>
    </source>
</evidence>
<evidence type="ECO:0000256" key="1">
    <source>
        <dbReference type="ARBA" id="ARBA00005541"/>
    </source>
</evidence>
<evidence type="ECO:0000313" key="5">
    <source>
        <dbReference type="Proteomes" id="UP000751852"/>
    </source>
</evidence>
<evidence type="ECO:0000313" key="4">
    <source>
        <dbReference type="EMBL" id="MBI5975451.1"/>
    </source>
</evidence>
<dbReference type="InterPro" id="IPR008863">
    <property type="entry name" value="Toxic_anion-R_TelA"/>
</dbReference>
<dbReference type="Pfam" id="PF05816">
    <property type="entry name" value="TelA"/>
    <property type="match status" value="1"/>
</dbReference>
<name>A0ABS0T9P1_9STAP</name>
<dbReference type="EMBL" id="JABANU010000017">
    <property type="protein sequence ID" value="MBI5975451.1"/>
    <property type="molecule type" value="Genomic_DNA"/>
</dbReference>
<accession>A0ABS0T9P1</accession>
<keyword evidence="3" id="KW-0175">Coiled coil</keyword>
<gene>
    <name evidence="4" type="ORF">HHH54_07510</name>
</gene>